<dbReference type="Proteomes" id="UP000499080">
    <property type="component" value="Unassembled WGS sequence"/>
</dbReference>
<evidence type="ECO:0000313" key="3">
    <source>
        <dbReference type="Proteomes" id="UP000499080"/>
    </source>
</evidence>
<dbReference type="AlphaFoldDB" id="A0A4Y2L1W7"/>
<keyword evidence="1" id="KW-1133">Transmembrane helix</keyword>
<keyword evidence="3" id="KW-1185">Reference proteome</keyword>
<keyword evidence="1" id="KW-0812">Transmembrane</keyword>
<evidence type="ECO:0000313" key="2">
    <source>
        <dbReference type="EMBL" id="GBN08588.1"/>
    </source>
</evidence>
<proteinExistence type="predicted"/>
<gene>
    <name evidence="2" type="ORF">AVEN_264864_1</name>
</gene>
<protein>
    <recommendedName>
        <fullName evidence="4">Endonuclease/exonuclease/phosphatase domain-containing protein</fullName>
    </recommendedName>
</protein>
<comment type="caution">
    <text evidence="2">The sequence shown here is derived from an EMBL/GenBank/DDBJ whole genome shotgun (WGS) entry which is preliminary data.</text>
</comment>
<dbReference type="InterPro" id="IPR036691">
    <property type="entry name" value="Endo/exonu/phosph_ase_sf"/>
</dbReference>
<dbReference type="EMBL" id="BGPR01005272">
    <property type="protein sequence ID" value="GBN08588.1"/>
    <property type="molecule type" value="Genomic_DNA"/>
</dbReference>
<evidence type="ECO:0000256" key="1">
    <source>
        <dbReference type="SAM" id="Phobius"/>
    </source>
</evidence>
<feature type="transmembrane region" description="Helical" evidence="1">
    <location>
        <begin position="20"/>
        <end position="42"/>
    </location>
</feature>
<reference evidence="2 3" key="1">
    <citation type="journal article" date="2019" name="Sci. Rep.">
        <title>Orb-weaving spider Araneus ventricosus genome elucidates the spidroin gene catalogue.</title>
        <authorList>
            <person name="Kono N."/>
            <person name="Nakamura H."/>
            <person name="Ohtoshi R."/>
            <person name="Moran D.A.P."/>
            <person name="Shinohara A."/>
            <person name="Yoshida Y."/>
            <person name="Fujiwara M."/>
            <person name="Mori M."/>
            <person name="Tomita M."/>
            <person name="Arakawa K."/>
        </authorList>
    </citation>
    <scope>NUCLEOTIDE SEQUENCE [LARGE SCALE GENOMIC DNA]</scope>
</reference>
<dbReference type="Gene3D" id="3.60.10.10">
    <property type="entry name" value="Endonuclease/exonuclease/phosphatase"/>
    <property type="match status" value="1"/>
</dbReference>
<accession>A0A4Y2L1W7</accession>
<dbReference type="SUPFAM" id="SSF56219">
    <property type="entry name" value="DNase I-like"/>
    <property type="match status" value="1"/>
</dbReference>
<organism evidence="2 3">
    <name type="scientific">Araneus ventricosus</name>
    <name type="common">Orbweaver spider</name>
    <name type="synonym">Epeira ventricosa</name>
    <dbReference type="NCBI Taxonomy" id="182803"/>
    <lineage>
        <taxon>Eukaryota</taxon>
        <taxon>Metazoa</taxon>
        <taxon>Ecdysozoa</taxon>
        <taxon>Arthropoda</taxon>
        <taxon>Chelicerata</taxon>
        <taxon>Arachnida</taxon>
        <taxon>Araneae</taxon>
        <taxon>Araneomorphae</taxon>
        <taxon>Entelegynae</taxon>
        <taxon>Araneoidea</taxon>
        <taxon>Araneidae</taxon>
        <taxon>Araneus</taxon>
    </lineage>
</organism>
<sequence>MICLICPPTTVMLLRLLLSLLKSGFLLSVSDVFAIMASFVLWNCRGIKHKNINLIGIINDYQPVFIALQETHIKDEDQINITQSSLKNDRASGRDALLVTHDSPYILLNLNTQLQAVAARIQVQSFITISNLYLLPNKPID</sequence>
<keyword evidence="1" id="KW-0472">Membrane</keyword>
<evidence type="ECO:0008006" key="4">
    <source>
        <dbReference type="Google" id="ProtNLM"/>
    </source>
</evidence>
<name>A0A4Y2L1W7_ARAVE</name>